<evidence type="ECO:0000259" key="9">
    <source>
        <dbReference type="Pfam" id="PF19425"/>
    </source>
</evidence>
<evidence type="ECO:0000259" key="8">
    <source>
        <dbReference type="Pfam" id="PF01551"/>
    </source>
</evidence>
<evidence type="ECO:0000256" key="7">
    <source>
        <dbReference type="ARBA" id="ARBA00023049"/>
    </source>
</evidence>
<dbReference type="GO" id="GO:0046872">
    <property type="term" value="F:metal ion binding"/>
    <property type="evidence" value="ECO:0007669"/>
    <property type="project" value="UniProtKB-KW"/>
</dbReference>
<keyword evidence="7" id="KW-0482">Metalloprotease</keyword>
<dbReference type="Gene3D" id="2.70.70.10">
    <property type="entry name" value="Glucose Permease (Domain IIA)"/>
    <property type="match status" value="1"/>
</dbReference>
<dbReference type="Pfam" id="PF19425">
    <property type="entry name" value="Csd3_N2"/>
    <property type="match status" value="1"/>
</dbReference>
<comment type="subcellular location">
    <subcellularLocation>
        <location evidence="2">Cell envelope</location>
    </subcellularLocation>
</comment>
<dbReference type="PANTHER" id="PTHR21666">
    <property type="entry name" value="PEPTIDASE-RELATED"/>
    <property type="match status" value="1"/>
</dbReference>
<dbReference type="Pfam" id="PF01551">
    <property type="entry name" value="Peptidase_M23"/>
    <property type="match status" value="1"/>
</dbReference>
<comment type="cofactor">
    <cofactor evidence="1">
        <name>Zn(2+)</name>
        <dbReference type="ChEBI" id="CHEBI:29105"/>
    </cofactor>
</comment>
<sequence>MSSPRKSKGRPHGRLRATTYLVVGGAAAVAAYLTPEAPEPARPVVAALAESPRAVEAPLAPVWRSRVDTLGRGETLVAVLERAGVSRSEAARALQQTDVLDPRQLRAGMTVTTSGMSTDSMPAEIVVQPEVDRVVRLKYLAGAWKAIEERLAWRTDTVAARGVIASSLYETMHQAIGRNLPAPKRSELVWKLADLFEYRIDMSRDLQKGDSVGLLIERRVAPDGSPRDAKILAAALTVGGKPVEAIRFRGKGTLGDFYDQEGKSLRAAFLRAPLEFRRISSVFGMRRHPILGILKAHRGTDYAASSGTPVRAIGEGTVIKAGWSGGYGNVLEIRHRNGFVSRYGHLRGFAKGVRPGKSVGIGQTVAFVGTTGLSTAPHLHFEVLVGGQQRDPRVALRDKSGWPIERREKGAFTALRQRLLAQIDARSTGAPHLASAND</sequence>
<dbReference type="RefSeq" id="WP_284350942.1">
    <property type="nucleotide sequence ID" value="NZ_BRXS01000004.1"/>
</dbReference>
<evidence type="ECO:0000256" key="6">
    <source>
        <dbReference type="ARBA" id="ARBA00022833"/>
    </source>
</evidence>
<dbReference type="AlphaFoldDB" id="A0AA37QA24"/>
<name>A0AA37QA24_9BACT</name>
<dbReference type="InterPro" id="IPR016047">
    <property type="entry name" value="M23ase_b-sheet_dom"/>
</dbReference>
<feature type="domain" description="M23ase beta-sheet core" evidence="8">
    <location>
        <begin position="296"/>
        <end position="392"/>
    </location>
</feature>
<gene>
    <name evidence="10" type="ORF">rosag_30050</name>
</gene>
<evidence type="ECO:0000313" key="10">
    <source>
        <dbReference type="EMBL" id="GLC26492.1"/>
    </source>
</evidence>
<dbReference type="EMBL" id="BRXS01000004">
    <property type="protein sequence ID" value="GLC26492.1"/>
    <property type="molecule type" value="Genomic_DNA"/>
</dbReference>
<dbReference type="GO" id="GO:0006508">
    <property type="term" value="P:proteolysis"/>
    <property type="evidence" value="ECO:0007669"/>
    <property type="project" value="UniProtKB-KW"/>
</dbReference>
<evidence type="ECO:0000256" key="4">
    <source>
        <dbReference type="ARBA" id="ARBA00022723"/>
    </source>
</evidence>
<keyword evidence="4" id="KW-0479">Metal-binding</keyword>
<dbReference type="SUPFAM" id="SSF51261">
    <property type="entry name" value="Duplicated hybrid motif"/>
    <property type="match status" value="1"/>
</dbReference>
<keyword evidence="3" id="KW-0645">Protease</keyword>
<evidence type="ECO:0000256" key="3">
    <source>
        <dbReference type="ARBA" id="ARBA00022670"/>
    </source>
</evidence>
<keyword evidence="6" id="KW-0862">Zinc</keyword>
<dbReference type="InterPro" id="IPR011055">
    <property type="entry name" value="Dup_hybrid_motif"/>
</dbReference>
<dbReference type="Gene3D" id="3.10.450.350">
    <property type="match status" value="2"/>
</dbReference>
<keyword evidence="11" id="KW-1185">Reference proteome</keyword>
<dbReference type="GO" id="GO:0004222">
    <property type="term" value="F:metalloendopeptidase activity"/>
    <property type="evidence" value="ECO:0007669"/>
    <property type="project" value="TreeGrafter"/>
</dbReference>
<feature type="domain" description="Csd3-like second N-terminal" evidence="9">
    <location>
        <begin position="191"/>
        <end position="283"/>
    </location>
</feature>
<evidence type="ECO:0000313" key="11">
    <source>
        <dbReference type="Proteomes" id="UP001161325"/>
    </source>
</evidence>
<dbReference type="Proteomes" id="UP001161325">
    <property type="component" value="Unassembled WGS sequence"/>
</dbReference>
<proteinExistence type="predicted"/>
<organism evidence="10 11">
    <name type="scientific">Roseisolibacter agri</name>
    <dbReference type="NCBI Taxonomy" id="2014610"/>
    <lineage>
        <taxon>Bacteria</taxon>
        <taxon>Pseudomonadati</taxon>
        <taxon>Gemmatimonadota</taxon>
        <taxon>Gemmatimonadia</taxon>
        <taxon>Gemmatimonadales</taxon>
        <taxon>Gemmatimonadaceae</taxon>
        <taxon>Roseisolibacter</taxon>
    </lineage>
</organism>
<evidence type="ECO:0008006" key="12">
    <source>
        <dbReference type="Google" id="ProtNLM"/>
    </source>
</evidence>
<evidence type="ECO:0000256" key="1">
    <source>
        <dbReference type="ARBA" id="ARBA00001947"/>
    </source>
</evidence>
<protein>
    <recommendedName>
        <fullName evidence="12">Murein DD-endopeptidase MepM</fullName>
    </recommendedName>
</protein>
<dbReference type="GO" id="GO:0030313">
    <property type="term" value="C:cell envelope"/>
    <property type="evidence" value="ECO:0007669"/>
    <property type="project" value="UniProtKB-SubCell"/>
</dbReference>
<dbReference type="InterPro" id="IPR050570">
    <property type="entry name" value="Cell_wall_metabolism_enzyme"/>
</dbReference>
<comment type="caution">
    <text evidence="10">The sequence shown here is derived from an EMBL/GenBank/DDBJ whole genome shotgun (WGS) entry which is preliminary data.</text>
</comment>
<dbReference type="PANTHER" id="PTHR21666:SF288">
    <property type="entry name" value="CELL DIVISION PROTEIN YTFB"/>
    <property type="match status" value="1"/>
</dbReference>
<keyword evidence="5" id="KW-0378">Hydrolase</keyword>
<reference evidence="10" key="1">
    <citation type="submission" date="2022-08" db="EMBL/GenBank/DDBJ databases">
        <title>Draft genome sequencing of Roseisolibacter agri AW1220.</title>
        <authorList>
            <person name="Tobiishi Y."/>
            <person name="Tonouchi A."/>
        </authorList>
    </citation>
    <scope>NUCLEOTIDE SEQUENCE</scope>
    <source>
        <strain evidence="10">AW1220</strain>
    </source>
</reference>
<accession>A0AA37QA24</accession>
<dbReference type="CDD" id="cd12797">
    <property type="entry name" value="M23_peptidase"/>
    <property type="match status" value="1"/>
</dbReference>
<dbReference type="InterPro" id="IPR045834">
    <property type="entry name" value="Csd3_N2"/>
</dbReference>
<evidence type="ECO:0000256" key="5">
    <source>
        <dbReference type="ARBA" id="ARBA00022801"/>
    </source>
</evidence>
<evidence type="ECO:0000256" key="2">
    <source>
        <dbReference type="ARBA" id="ARBA00004196"/>
    </source>
</evidence>